<proteinExistence type="predicted"/>
<sequence>MGSDGVQFAIARIIESYTAICDWKSLESWLLELQSIRAKHAGKSYSGALTTAGNELNSIQALARFDEGDFQAAWSYWT</sequence>
<name>A0AAW2UZV9_9LAMI</name>
<reference evidence="1" key="2">
    <citation type="journal article" date="2024" name="Plant">
        <title>Genomic evolution and insights into agronomic trait innovations of Sesamum species.</title>
        <authorList>
            <person name="Miao H."/>
            <person name="Wang L."/>
            <person name="Qu L."/>
            <person name="Liu H."/>
            <person name="Sun Y."/>
            <person name="Le M."/>
            <person name="Wang Q."/>
            <person name="Wei S."/>
            <person name="Zheng Y."/>
            <person name="Lin W."/>
            <person name="Duan Y."/>
            <person name="Cao H."/>
            <person name="Xiong S."/>
            <person name="Wang X."/>
            <person name="Wei L."/>
            <person name="Li C."/>
            <person name="Ma Q."/>
            <person name="Ju M."/>
            <person name="Zhao R."/>
            <person name="Li G."/>
            <person name="Mu C."/>
            <person name="Tian Q."/>
            <person name="Mei H."/>
            <person name="Zhang T."/>
            <person name="Gao T."/>
            <person name="Zhang H."/>
        </authorList>
    </citation>
    <scope>NUCLEOTIDE SEQUENCE</scope>
    <source>
        <strain evidence="1">KEN1</strain>
    </source>
</reference>
<evidence type="ECO:0008006" key="2">
    <source>
        <dbReference type="Google" id="ProtNLM"/>
    </source>
</evidence>
<dbReference type="EMBL" id="JACGWN010000011">
    <property type="protein sequence ID" value="KAL0422689.1"/>
    <property type="molecule type" value="Genomic_DNA"/>
</dbReference>
<gene>
    <name evidence="1" type="ORF">Slati_3291800</name>
</gene>
<reference evidence="1" key="1">
    <citation type="submission" date="2020-06" db="EMBL/GenBank/DDBJ databases">
        <authorList>
            <person name="Li T."/>
            <person name="Hu X."/>
            <person name="Zhang T."/>
            <person name="Song X."/>
            <person name="Zhang H."/>
            <person name="Dai N."/>
            <person name="Sheng W."/>
            <person name="Hou X."/>
            <person name="Wei L."/>
        </authorList>
    </citation>
    <scope>NUCLEOTIDE SEQUENCE</scope>
    <source>
        <strain evidence="1">KEN1</strain>
        <tissue evidence="1">Leaf</tissue>
    </source>
</reference>
<accession>A0AAW2UZV9</accession>
<dbReference type="AlphaFoldDB" id="A0AAW2UZV9"/>
<organism evidence="1">
    <name type="scientific">Sesamum latifolium</name>
    <dbReference type="NCBI Taxonomy" id="2727402"/>
    <lineage>
        <taxon>Eukaryota</taxon>
        <taxon>Viridiplantae</taxon>
        <taxon>Streptophyta</taxon>
        <taxon>Embryophyta</taxon>
        <taxon>Tracheophyta</taxon>
        <taxon>Spermatophyta</taxon>
        <taxon>Magnoliopsida</taxon>
        <taxon>eudicotyledons</taxon>
        <taxon>Gunneridae</taxon>
        <taxon>Pentapetalae</taxon>
        <taxon>asterids</taxon>
        <taxon>lamiids</taxon>
        <taxon>Lamiales</taxon>
        <taxon>Pedaliaceae</taxon>
        <taxon>Sesamum</taxon>
    </lineage>
</organism>
<comment type="caution">
    <text evidence="1">The sequence shown here is derived from an EMBL/GenBank/DDBJ whole genome shotgun (WGS) entry which is preliminary data.</text>
</comment>
<protein>
    <recommendedName>
        <fullName evidence="2">FAT domain-containing protein</fullName>
    </recommendedName>
</protein>
<evidence type="ECO:0000313" key="1">
    <source>
        <dbReference type="EMBL" id="KAL0422689.1"/>
    </source>
</evidence>